<reference evidence="2" key="1">
    <citation type="journal article" date="2019" name="Int. J. Syst. Evol. Microbiol.">
        <title>The Global Catalogue of Microorganisms (GCM) 10K type strain sequencing project: providing services to taxonomists for standard genome sequencing and annotation.</title>
        <authorList>
            <consortium name="The Broad Institute Genomics Platform"/>
            <consortium name="The Broad Institute Genome Sequencing Center for Infectious Disease"/>
            <person name="Wu L."/>
            <person name="Ma J."/>
        </authorList>
    </citation>
    <scope>NUCLEOTIDE SEQUENCE [LARGE SCALE GENOMIC DNA]</scope>
    <source>
        <strain evidence="2">JCM 16949</strain>
    </source>
</reference>
<dbReference type="PROSITE" id="PS51257">
    <property type="entry name" value="PROKAR_LIPOPROTEIN"/>
    <property type="match status" value="1"/>
</dbReference>
<keyword evidence="2" id="KW-1185">Reference proteome</keyword>
<dbReference type="RefSeq" id="WP_344756009.1">
    <property type="nucleotide sequence ID" value="NZ_BAABAE010000003.1"/>
</dbReference>
<protein>
    <recommendedName>
        <fullName evidence="3">Lipoprotein</fullName>
    </recommendedName>
</protein>
<accession>A0ABP7FPY4</accession>
<dbReference type="EMBL" id="BAABAE010000003">
    <property type="protein sequence ID" value="GAA3743524.1"/>
    <property type="molecule type" value="Genomic_DNA"/>
</dbReference>
<evidence type="ECO:0000313" key="1">
    <source>
        <dbReference type="EMBL" id="GAA3743524.1"/>
    </source>
</evidence>
<dbReference type="Proteomes" id="UP001501004">
    <property type="component" value="Unassembled WGS sequence"/>
</dbReference>
<name>A0ABP7FPY4_9MICO</name>
<comment type="caution">
    <text evidence="1">The sequence shown here is derived from an EMBL/GenBank/DDBJ whole genome shotgun (WGS) entry which is preliminary data.</text>
</comment>
<organism evidence="1 2">
    <name type="scientific">Leifsonella bigeumensis</name>
    <dbReference type="NCBI Taxonomy" id="433643"/>
    <lineage>
        <taxon>Bacteria</taxon>
        <taxon>Bacillati</taxon>
        <taxon>Actinomycetota</taxon>
        <taxon>Actinomycetes</taxon>
        <taxon>Micrococcales</taxon>
        <taxon>Microbacteriaceae</taxon>
        <taxon>Leifsonella</taxon>
    </lineage>
</organism>
<evidence type="ECO:0008006" key="3">
    <source>
        <dbReference type="Google" id="ProtNLM"/>
    </source>
</evidence>
<evidence type="ECO:0000313" key="2">
    <source>
        <dbReference type="Proteomes" id="UP001501004"/>
    </source>
</evidence>
<gene>
    <name evidence="1" type="ORF">GCM10022239_18720</name>
</gene>
<sequence length="151" mass="16265">MTSPRRSVSLTILLPAVLLAALTLGGCGILEPTPTPTPTETQAVIDTTKYIGGEIDPADTTWSGTDSGGDLTTITLHADGTLAIGYGETTYDYPGDTWRVRDGILRMEVYLDETNGLAQYVGTWNPETRVIDTVMRTTKTAKQLTVTLTQQ</sequence>
<proteinExistence type="predicted"/>